<keyword evidence="3 7" id="KW-0812">Transmembrane</keyword>
<comment type="subcellular location">
    <subcellularLocation>
        <location evidence="1">Membrane</location>
        <topology evidence="1">Multi-pass membrane protein</topology>
    </subcellularLocation>
</comment>
<feature type="transmembrane region" description="Helical" evidence="7">
    <location>
        <begin position="34"/>
        <end position="56"/>
    </location>
</feature>
<feature type="compositionally biased region" description="Basic residues" evidence="6">
    <location>
        <begin position="354"/>
        <end position="365"/>
    </location>
</feature>
<evidence type="ECO:0000256" key="5">
    <source>
        <dbReference type="ARBA" id="ARBA00023136"/>
    </source>
</evidence>
<dbReference type="Proteomes" id="UP000018680">
    <property type="component" value="Chromosome"/>
</dbReference>
<gene>
    <name evidence="8" type="ORF">L21SP2_1983</name>
</gene>
<organism evidence="8 9">
    <name type="scientific">Salinispira pacifica</name>
    <dbReference type="NCBI Taxonomy" id="1307761"/>
    <lineage>
        <taxon>Bacteria</taxon>
        <taxon>Pseudomonadati</taxon>
        <taxon>Spirochaetota</taxon>
        <taxon>Spirochaetia</taxon>
        <taxon>Spirochaetales</taxon>
        <taxon>Spirochaetaceae</taxon>
        <taxon>Salinispira</taxon>
    </lineage>
</organism>
<name>V5WIG0_9SPIO</name>
<feature type="transmembrane region" description="Helical" evidence="7">
    <location>
        <begin position="233"/>
        <end position="254"/>
    </location>
</feature>
<reference evidence="8 9" key="1">
    <citation type="journal article" date="2015" name="Stand. Genomic Sci.">
        <title>Complete genome sequence and description of Salinispira pacifica gen. nov., sp. nov., a novel spirochaete isolated form a hypersaline microbial mat.</title>
        <authorList>
            <person name="Ben Hania W."/>
            <person name="Joseph M."/>
            <person name="Schumann P."/>
            <person name="Bunk B."/>
            <person name="Fiebig A."/>
            <person name="Sproer C."/>
            <person name="Klenk H.P."/>
            <person name="Fardeau M.L."/>
            <person name="Spring S."/>
        </authorList>
    </citation>
    <scope>NUCLEOTIDE SEQUENCE [LARGE SCALE GENOMIC DNA]</scope>
    <source>
        <strain evidence="8 9">L21-RPul-D2</strain>
    </source>
</reference>
<dbReference type="PANTHER" id="PTHR21716">
    <property type="entry name" value="TRANSMEMBRANE PROTEIN"/>
    <property type="match status" value="1"/>
</dbReference>
<evidence type="ECO:0000256" key="6">
    <source>
        <dbReference type="SAM" id="MobiDB-lite"/>
    </source>
</evidence>
<evidence type="ECO:0000256" key="1">
    <source>
        <dbReference type="ARBA" id="ARBA00004141"/>
    </source>
</evidence>
<feature type="transmembrane region" description="Helical" evidence="7">
    <location>
        <begin position="299"/>
        <end position="325"/>
    </location>
</feature>
<evidence type="ECO:0000256" key="2">
    <source>
        <dbReference type="ARBA" id="ARBA00009773"/>
    </source>
</evidence>
<feature type="transmembrane region" description="Helical" evidence="7">
    <location>
        <begin position="12"/>
        <end position="28"/>
    </location>
</feature>
<keyword evidence="9" id="KW-1185">Reference proteome</keyword>
<keyword evidence="5 7" id="KW-0472">Membrane</keyword>
<evidence type="ECO:0000256" key="4">
    <source>
        <dbReference type="ARBA" id="ARBA00022989"/>
    </source>
</evidence>
<dbReference type="GO" id="GO:0016020">
    <property type="term" value="C:membrane"/>
    <property type="evidence" value="ECO:0007669"/>
    <property type="project" value="UniProtKB-SubCell"/>
</dbReference>
<dbReference type="GO" id="GO:0055085">
    <property type="term" value="P:transmembrane transport"/>
    <property type="evidence" value="ECO:0007669"/>
    <property type="project" value="TreeGrafter"/>
</dbReference>
<keyword evidence="4 7" id="KW-1133">Transmembrane helix</keyword>
<feature type="transmembrane region" description="Helical" evidence="7">
    <location>
        <begin position="140"/>
        <end position="159"/>
    </location>
</feature>
<feature type="transmembrane region" description="Helical" evidence="7">
    <location>
        <begin position="63"/>
        <end position="85"/>
    </location>
</feature>
<comment type="similarity">
    <text evidence="2">Belongs to the autoinducer-2 exporter (AI-2E) (TC 2.A.86) family.</text>
</comment>
<evidence type="ECO:0000256" key="3">
    <source>
        <dbReference type="ARBA" id="ARBA00022692"/>
    </source>
</evidence>
<dbReference type="PATRIC" id="fig|1307761.3.peg.1976"/>
<evidence type="ECO:0000313" key="8">
    <source>
        <dbReference type="EMBL" id="AHC15354.1"/>
    </source>
</evidence>
<proteinExistence type="inferred from homology"/>
<dbReference type="eggNOG" id="COG0628">
    <property type="taxonomic scope" value="Bacteria"/>
</dbReference>
<evidence type="ECO:0000256" key="7">
    <source>
        <dbReference type="SAM" id="Phobius"/>
    </source>
</evidence>
<feature type="transmembrane region" description="Helical" evidence="7">
    <location>
        <begin position="199"/>
        <end position="227"/>
    </location>
</feature>
<dbReference type="PANTHER" id="PTHR21716:SF64">
    <property type="entry name" value="AI-2 TRANSPORT PROTEIN TQSA"/>
    <property type="match status" value="1"/>
</dbReference>
<dbReference type="KEGG" id="slr:L21SP2_1983"/>
<evidence type="ECO:0000313" key="9">
    <source>
        <dbReference type="Proteomes" id="UP000018680"/>
    </source>
</evidence>
<dbReference type="AlphaFoldDB" id="V5WIG0"/>
<dbReference type="Pfam" id="PF01594">
    <property type="entry name" value="AI-2E_transport"/>
    <property type="match status" value="1"/>
</dbReference>
<feature type="region of interest" description="Disordered" evidence="6">
    <location>
        <begin position="354"/>
        <end position="401"/>
    </location>
</feature>
<sequence>MEKLSPKFMRSVLALLGVIVTFLIMGFLKLAGPVLIPFVVAFLLSFVLNPLVEVLVKIKIPRIIAVIMVIIVLVGLSFLIGLILYESIQSILRNFGKYQDRYTEVTGFIASTLNLPGDYFQTLEISGTIFSIVGQVSGNLVNFLGNTMLVLIFMLFLFLEKPFIRRKLVDAVRHEETERIARIFADITHQVGRYLMVKFIVSLLTSIIVFFGFTAIGVDFAFVWAVLTFLFNFIPTIGSISISAITSVFAIIQFFPQYEPIILAILAMVIPQIIIGNIIDPKMLGDSLNLSPVIILVAMLIWGYLWGIAGLFLAVPLTVGLKIVFEHVPSMRYISILMGTGTFGERKARLKANRMKAAERRRARKAAGDQNDNGNGPGSYIASANQDTSNRNSADQTSGDA</sequence>
<dbReference type="EMBL" id="CP006939">
    <property type="protein sequence ID" value="AHC15354.1"/>
    <property type="molecule type" value="Genomic_DNA"/>
</dbReference>
<dbReference type="OrthoDB" id="9799225at2"/>
<dbReference type="RefSeq" id="WP_024268271.1">
    <property type="nucleotide sequence ID" value="NC_023035.1"/>
</dbReference>
<dbReference type="HOGENOM" id="CLU_031275_0_3_12"/>
<dbReference type="STRING" id="1307761.L21SP2_1983"/>
<accession>V5WIG0</accession>
<dbReference type="InterPro" id="IPR002549">
    <property type="entry name" value="AI-2E-like"/>
</dbReference>
<feature type="compositionally biased region" description="Polar residues" evidence="6">
    <location>
        <begin position="382"/>
        <end position="401"/>
    </location>
</feature>
<feature type="transmembrane region" description="Helical" evidence="7">
    <location>
        <begin position="261"/>
        <end position="279"/>
    </location>
</feature>
<protein>
    <submittedName>
        <fullName evidence="8">Transport protein</fullName>
    </submittedName>
</protein>